<dbReference type="Gene3D" id="3.40.50.1820">
    <property type="entry name" value="alpha/beta hydrolase"/>
    <property type="match status" value="1"/>
</dbReference>
<dbReference type="GO" id="GO:0016787">
    <property type="term" value="F:hydrolase activity"/>
    <property type="evidence" value="ECO:0007669"/>
    <property type="project" value="UniProtKB-KW"/>
</dbReference>
<dbReference type="EMBL" id="JADFFM010000002">
    <property type="protein sequence ID" value="MBE9667601.1"/>
    <property type="molecule type" value="Genomic_DNA"/>
</dbReference>
<dbReference type="PROSITE" id="PS51257">
    <property type="entry name" value="PROKAR_LIPOPROTEIN"/>
    <property type="match status" value="1"/>
</dbReference>
<evidence type="ECO:0000313" key="4">
    <source>
        <dbReference type="EMBL" id="MBE9667601.1"/>
    </source>
</evidence>
<dbReference type="RefSeq" id="WP_194107058.1">
    <property type="nucleotide sequence ID" value="NZ_JADFFM010000002.1"/>
</dbReference>
<evidence type="ECO:0000256" key="2">
    <source>
        <dbReference type="ARBA" id="ARBA00038115"/>
    </source>
</evidence>
<keyword evidence="1 4" id="KW-0378">Hydrolase</keyword>
<name>A0ABR9XK52_9SPHI</name>
<dbReference type="InterPro" id="IPR000073">
    <property type="entry name" value="AB_hydrolase_1"/>
</dbReference>
<protein>
    <submittedName>
        <fullName evidence="4">Alpha/beta fold hydrolase</fullName>
    </submittedName>
</protein>
<proteinExistence type="inferred from homology"/>
<accession>A0ABR9XK52</accession>
<organism evidence="4 5">
    <name type="scientific">Mucilaginibacter boryungensis</name>
    <dbReference type="NCBI Taxonomy" id="768480"/>
    <lineage>
        <taxon>Bacteria</taxon>
        <taxon>Pseudomonadati</taxon>
        <taxon>Bacteroidota</taxon>
        <taxon>Sphingobacteriia</taxon>
        <taxon>Sphingobacteriales</taxon>
        <taxon>Sphingobacteriaceae</taxon>
        <taxon>Mucilaginibacter</taxon>
    </lineage>
</organism>
<dbReference type="Proteomes" id="UP000632774">
    <property type="component" value="Unassembled WGS sequence"/>
</dbReference>
<dbReference type="InterPro" id="IPR029058">
    <property type="entry name" value="AB_hydrolase_fold"/>
</dbReference>
<keyword evidence="5" id="KW-1185">Reference proteome</keyword>
<reference evidence="4 5" key="1">
    <citation type="submission" date="2020-10" db="EMBL/GenBank/DDBJ databases">
        <title>Mucilaginibacter mali sp. nov., isolated from rhizosphere soil of apple orchard.</title>
        <authorList>
            <person name="Lee J.-S."/>
            <person name="Kim H.S."/>
            <person name="Kim J.-S."/>
        </authorList>
    </citation>
    <scope>NUCLEOTIDE SEQUENCE [LARGE SCALE GENOMIC DNA]</scope>
    <source>
        <strain evidence="4 5">KCTC 23157</strain>
    </source>
</reference>
<sequence length="379" mass="42309">MKRNALILFFSAVTSLVILVTSFSCMARKVNYTDSLLTYKNKAGKNAPIKTLAEWQRKRAQILEGMQQAMGPLPSMKGLPPLNIKYIDSVKEDNFTCYTIKFTVAVNETLPALLYVPHQKSKLKKLPALVVLHGTDALGKRVLSGISPKPNRAYAKELAQRGYVVIAPDYPSFGDMADYDFGKDRYQSGTMKAIFDHMRCVDLLQGRAYVDPDRIGVIGHSLGGHNAMFLGAFDKRIKVIVASCGWTLFDNYDIGEEGSKKFGGKLGPWAQDRYMPLLRDKYKLDAARIPFDFDQVIATLAPRPFFSNSPLNDANFNVAGVKKGISNVSKVYNFLNAPANLQVRYPEATHDFPPAVRLEAYHFIDSVLKHTPTEHPLLP</sequence>
<dbReference type="InterPro" id="IPR050261">
    <property type="entry name" value="FrsA_esterase"/>
</dbReference>
<comment type="caution">
    <text evidence="4">The sequence shown here is derived from an EMBL/GenBank/DDBJ whole genome shotgun (WGS) entry which is preliminary data.</text>
</comment>
<comment type="similarity">
    <text evidence="2">Belongs to the AB hydrolase superfamily. FUS2 hydrolase family.</text>
</comment>
<evidence type="ECO:0000256" key="1">
    <source>
        <dbReference type="ARBA" id="ARBA00022801"/>
    </source>
</evidence>
<dbReference type="PANTHER" id="PTHR22946">
    <property type="entry name" value="DIENELACTONE HYDROLASE DOMAIN-CONTAINING PROTEIN-RELATED"/>
    <property type="match status" value="1"/>
</dbReference>
<dbReference type="Pfam" id="PF12697">
    <property type="entry name" value="Abhydrolase_6"/>
    <property type="match status" value="1"/>
</dbReference>
<dbReference type="PANTHER" id="PTHR22946:SF9">
    <property type="entry name" value="POLYKETIDE TRANSFERASE AF380"/>
    <property type="match status" value="1"/>
</dbReference>
<gene>
    <name evidence="4" type="ORF">IRJ18_14600</name>
</gene>
<evidence type="ECO:0000313" key="5">
    <source>
        <dbReference type="Proteomes" id="UP000632774"/>
    </source>
</evidence>
<dbReference type="SUPFAM" id="SSF53474">
    <property type="entry name" value="alpha/beta-Hydrolases"/>
    <property type="match status" value="1"/>
</dbReference>
<feature type="domain" description="AB hydrolase-1" evidence="3">
    <location>
        <begin position="130"/>
        <end position="310"/>
    </location>
</feature>
<evidence type="ECO:0000259" key="3">
    <source>
        <dbReference type="Pfam" id="PF12697"/>
    </source>
</evidence>